<organism evidence="1 2">
    <name type="scientific">Muribaculum caecicola</name>
    <dbReference type="NCBI Taxonomy" id="3038144"/>
    <lineage>
        <taxon>Bacteria</taxon>
        <taxon>Pseudomonadati</taxon>
        <taxon>Bacteroidota</taxon>
        <taxon>Bacteroidia</taxon>
        <taxon>Bacteroidales</taxon>
        <taxon>Muribaculaceae</taxon>
        <taxon>Muribaculum</taxon>
    </lineage>
</organism>
<protein>
    <submittedName>
        <fullName evidence="1">Uncharacterized protein</fullName>
    </submittedName>
</protein>
<sequence length="191" mass="21316">MTKLLHTSRLAMCLILLLSATAVSAAKLPKLTGANGLKFGWTLEKCVETVGDVPRKMTTGTPGDPQRQFSYAPVRWGGTDWDGCVLDFSRNKLSQIGFYKSAQTDNRTTFNAAKSHLTDLFGQPVEVQQTDNNLLWAADKGNMALLQYVREKDPKTGKAKFTTYLMFIDNKLVMKKAKMAESFLQELVNEK</sequence>
<dbReference type="EMBL" id="SSTG01000174">
    <property type="protein sequence ID" value="THG43834.1"/>
    <property type="molecule type" value="Genomic_DNA"/>
</dbReference>
<accession>A0AC61S327</accession>
<keyword evidence="2" id="KW-1185">Reference proteome</keyword>
<comment type="caution">
    <text evidence="1">The sequence shown here is derived from an EMBL/GenBank/DDBJ whole genome shotgun (WGS) entry which is preliminary data.</text>
</comment>
<reference evidence="1" key="1">
    <citation type="submission" date="2019-04" db="EMBL/GenBank/DDBJ databases">
        <title>Microbes associate with the intestines of laboratory mice.</title>
        <authorList>
            <person name="Navarre W."/>
            <person name="Wong E."/>
            <person name="Huang K.C."/>
            <person name="Tropini C."/>
            <person name="Ng K."/>
            <person name="Yu B."/>
        </authorList>
    </citation>
    <scope>NUCLEOTIDE SEQUENCE</scope>
    <source>
        <strain evidence="1">NM86_A22</strain>
    </source>
</reference>
<evidence type="ECO:0000313" key="1">
    <source>
        <dbReference type="EMBL" id="THG43834.1"/>
    </source>
</evidence>
<dbReference type="Proteomes" id="UP000305401">
    <property type="component" value="Unassembled WGS sequence"/>
</dbReference>
<evidence type="ECO:0000313" key="2">
    <source>
        <dbReference type="Proteomes" id="UP000305401"/>
    </source>
</evidence>
<name>A0AC61S327_9BACT</name>
<gene>
    <name evidence="1" type="ORF">E5990_10025</name>
</gene>
<proteinExistence type="predicted"/>